<dbReference type="SUPFAM" id="SSF56672">
    <property type="entry name" value="DNA/RNA polymerases"/>
    <property type="match status" value="1"/>
</dbReference>
<organism evidence="1 2">
    <name type="scientific">Austropuccinia psidii MF-1</name>
    <dbReference type="NCBI Taxonomy" id="1389203"/>
    <lineage>
        <taxon>Eukaryota</taxon>
        <taxon>Fungi</taxon>
        <taxon>Dikarya</taxon>
        <taxon>Basidiomycota</taxon>
        <taxon>Pucciniomycotina</taxon>
        <taxon>Pucciniomycetes</taxon>
        <taxon>Pucciniales</taxon>
        <taxon>Sphaerophragmiaceae</taxon>
        <taxon>Austropuccinia</taxon>
    </lineage>
</organism>
<accession>A0A9Q3CGG4</accession>
<dbReference type="InterPro" id="IPR043502">
    <property type="entry name" value="DNA/RNA_pol_sf"/>
</dbReference>
<gene>
    <name evidence="1" type="ORF">O181_021922</name>
</gene>
<dbReference type="InterPro" id="IPR043128">
    <property type="entry name" value="Rev_trsase/Diguanyl_cyclase"/>
</dbReference>
<evidence type="ECO:0000313" key="1">
    <source>
        <dbReference type="EMBL" id="MBW0482207.1"/>
    </source>
</evidence>
<proteinExistence type="predicted"/>
<comment type="caution">
    <text evidence="1">The sequence shown here is derived from an EMBL/GenBank/DDBJ whole genome shotgun (WGS) entry which is preliminary data.</text>
</comment>
<dbReference type="OrthoDB" id="5599163at2759"/>
<dbReference type="Gene3D" id="3.30.70.270">
    <property type="match status" value="1"/>
</dbReference>
<keyword evidence="2" id="KW-1185">Reference proteome</keyword>
<sequence>MPPDLNPPLERPELLRYPYETPLSPNPHLFIETLKVTEETISRITFGQSGWLSEEEKKLLKKFISLRERAIAFCEEKRGILKHSYRKPYKIPVIPHEPWEKKPIPIPKSILPHLFELFRKKICTGLYEESKSSYNSPVFCVAKPNAKLRIVHGLQYLNKFTIKDAGLPPNFNELVGSFSGRACYVSEDIMGGYDEIEVDITTRPLKPFATPLGRL</sequence>
<dbReference type="AlphaFoldDB" id="A0A9Q3CGG4"/>
<protein>
    <submittedName>
        <fullName evidence="1">Uncharacterized protein</fullName>
    </submittedName>
</protein>
<reference evidence="1" key="1">
    <citation type="submission" date="2021-03" db="EMBL/GenBank/DDBJ databases">
        <title>Draft genome sequence of rust myrtle Austropuccinia psidii MF-1, a brazilian biotype.</title>
        <authorList>
            <person name="Quecine M.C."/>
            <person name="Pachon D.M.R."/>
            <person name="Bonatelli M.L."/>
            <person name="Correr F.H."/>
            <person name="Franceschini L.M."/>
            <person name="Leite T.F."/>
            <person name="Margarido G.R.A."/>
            <person name="Almeida C.A."/>
            <person name="Ferrarezi J.A."/>
            <person name="Labate C.A."/>
        </authorList>
    </citation>
    <scope>NUCLEOTIDE SEQUENCE</scope>
    <source>
        <strain evidence="1">MF-1</strain>
    </source>
</reference>
<dbReference type="Gene3D" id="3.10.10.10">
    <property type="entry name" value="HIV Type 1 Reverse Transcriptase, subunit A, domain 1"/>
    <property type="match status" value="1"/>
</dbReference>
<evidence type="ECO:0000313" key="2">
    <source>
        <dbReference type="Proteomes" id="UP000765509"/>
    </source>
</evidence>
<dbReference type="Proteomes" id="UP000765509">
    <property type="component" value="Unassembled WGS sequence"/>
</dbReference>
<dbReference type="EMBL" id="AVOT02006689">
    <property type="protein sequence ID" value="MBW0482207.1"/>
    <property type="molecule type" value="Genomic_DNA"/>
</dbReference>
<name>A0A9Q3CGG4_9BASI</name>